<dbReference type="EMBL" id="AP022870">
    <property type="protein sequence ID" value="BCB78317.1"/>
    <property type="molecule type" value="Genomic_DNA"/>
</dbReference>
<reference evidence="2 3" key="1">
    <citation type="submission" date="2020-03" db="EMBL/GenBank/DDBJ databases">
        <title>Whole genome shotgun sequence of Phytohabitans flavus NBRC 107702.</title>
        <authorList>
            <person name="Komaki H."/>
            <person name="Tamura T."/>
        </authorList>
    </citation>
    <scope>NUCLEOTIDE SEQUENCE [LARGE SCALE GENOMIC DNA]</scope>
    <source>
        <strain evidence="2 3">NBRC 107702</strain>
    </source>
</reference>
<keyword evidence="3" id="KW-1185">Reference proteome</keyword>
<dbReference type="CDD" id="cd05403">
    <property type="entry name" value="NT_KNTase_like"/>
    <property type="match status" value="1"/>
</dbReference>
<sequence length="109" mass="11528">MIGAADVDRVVQRVVAGCDPDRIDVFGSYAKGTAHAGSDLDLLVIGPSEDPPWLRGRDLHGALRMVGVRLDLLFVTPQELASGLAQSTSFLGRILASARTVYRRPGGAA</sequence>
<dbReference type="Pfam" id="PF01909">
    <property type="entry name" value="NTP_transf_2"/>
    <property type="match status" value="1"/>
</dbReference>
<feature type="domain" description="Polymerase nucleotidyl transferase" evidence="1">
    <location>
        <begin position="21"/>
        <end position="73"/>
    </location>
</feature>
<reference evidence="2 3" key="2">
    <citation type="submission" date="2020-03" db="EMBL/GenBank/DDBJ databases">
        <authorList>
            <person name="Ichikawa N."/>
            <person name="Kimura A."/>
            <person name="Kitahashi Y."/>
            <person name="Uohara A."/>
        </authorList>
    </citation>
    <scope>NUCLEOTIDE SEQUENCE [LARGE SCALE GENOMIC DNA]</scope>
    <source>
        <strain evidence="2 3">NBRC 107702</strain>
    </source>
</reference>
<proteinExistence type="predicted"/>
<dbReference type="SUPFAM" id="SSF81301">
    <property type="entry name" value="Nucleotidyltransferase"/>
    <property type="match status" value="1"/>
</dbReference>
<dbReference type="RefSeq" id="WP_173037907.1">
    <property type="nucleotide sequence ID" value="NZ_AP022870.1"/>
</dbReference>
<dbReference type="AlphaFoldDB" id="A0A6F8XWZ6"/>
<dbReference type="InterPro" id="IPR002934">
    <property type="entry name" value="Polymerase_NTP_transf_dom"/>
</dbReference>
<gene>
    <name evidence="2" type="ORF">Pflav_047270</name>
</gene>
<dbReference type="KEGG" id="pfla:Pflav_047270"/>
<dbReference type="InterPro" id="IPR043519">
    <property type="entry name" value="NT_sf"/>
</dbReference>
<dbReference type="Gene3D" id="3.30.460.10">
    <property type="entry name" value="Beta Polymerase, domain 2"/>
    <property type="match status" value="1"/>
</dbReference>
<evidence type="ECO:0000313" key="3">
    <source>
        <dbReference type="Proteomes" id="UP000502508"/>
    </source>
</evidence>
<evidence type="ECO:0000259" key="1">
    <source>
        <dbReference type="Pfam" id="PF01909"/>
    </source>
</evidence>
<accession>A0A6F8XWZ6</accession>
<dbReference type="GO" id="GO:0016779">
    <property type="term" value="F:nucleotidyltransferase activity"/>
    <property type="evidence" value="ECO:0007669"/>
    <property type="project" value="InterPro"/>
</dbReference>
<name>A0A6F8XWZ6_9ACTN</name>
<organism evidence="2 3">
    <name type="scientific">Phytohabitans flavus</name>
    <dbReference type="NCBI Taxonomy" id="1076124"/>
    <lineage>
        <taxon>Bacteria</taxon>
        <taxon>Bacillati</taxon>
        <taxon>Actinomycetota</taxon>
        <taxon>Actinomycetes</taxon>
        <taxon>Micromonosporales</taxon>
        <taxon>Micromonosporaceae</taxon>
    </lineage>
</organism>
<protein>
    <recommendedName>
        <fullName evidence="1">Polymerase nucleotidyl transferase domain-containing protein</fullName>
    </recommendedName>
</protein>
<evidence type="ECO:0000313" key="2">
    <source>
        <dbReference type="EMBL" id="BCB78317.1"/>
    </source>
</evidence>
<dbReference type="Proteomes" id="UP000502508">
    <property type="component" value="Chromosome"/>
</dbReference>